<dbReference type="PATRIC" id="fig|1121022.4.peg.4401"/>
<dbReference type="OrthoDB" id="6385145at2"/>
<dbReference type="RefSeq" id="WP_018083212.1">
    <property type="nucleotide sequence ID" value="NZ_AQWM01000026.1"/>
</dbReference>
<dbReference type="eggNOG" id="ENOG50314B9">
    <property type="taxonomic scope" value="Bacteria"/>
</dbReference>
<organism evidence="2 3">
    <name type="scientific">Asticcacaulis benevestitus DSM 16100 = ATCC BAA-896</name>
    <dbReference type="NCBI Taxonomy" id="1121022"/>
    <lineage>
        <taxon>Bacteria</taxon>
        <taxon>Pseudomonadati</taxon>
        <taxon>Pseudomonadota</taxon>
        <taxon>Alphaproteobacteria</taxon>
        <taxon>Caulobacterales</taxon>
        <taxon>Caulobacteraceae</taxon>
        <taxon>Asticcacaulis</taxon>
    </lineage>
</organism>
<proteinExistence type="predicted"/>
<accession>V4P3Q9</accession>
<evidence type="ECO:0000313" key="3">
    <source>
        <dbReference type="Proteomes" id="UP000017837"/>
    </source>
</evidence>
<keyword evidence="3" id="KW-1185">Reference proteome</keyword>
<dbReference type="STRING" id="1121022.GCA_000376105_03536"/>
<evidence type="ECO:0008006" key="4">
    <source>
        <dbReference type="Google" id="ProtNLM"/>
    </source>
</evidence>
<dbReference type="Pfam" id="PF13618">
    <property type="entry name" value="Gluconate_2-dh3"/>
    <property type="match status" value="1"/>
</dbReference>
<dbReference type="Proteomes" id="UP000017837">
    <property type="component" value="Unassembled WGS sequence"/>
</dbReference>
<protein>
    <recommendedName>
        <fullName evidence="4">Twin-arginine translocation pathway signal</fullName>
    </recommendedName>
</protein>
<dbReference type="InterPro" id="IPR027056">
    <property type="entry name" value="Gluconate_2DH_su3"/>
</dbReference>
<feature type="chain" id="PRO_5004724464" description="Twin-arginine translocation pathway signal" evidence="1">
    <location>
        <begin position="29"/>
        <end position="188"/>
    </location>
</feature>
<comment type="caution">
    <text evidence="2">The sequence shown here is derived from an EMBL/GenBank/DDBJ whole genome shotgun (WGS) entry which is preliminary data.</text>
</comment>
<keyword evidence="1" id="KW-0732">Signal</keyword>
<dbReference type="EMBL" id="AWGB01000083">
    <property type="protein sequence ID" value="ESQ81799.1"/>
    <property type="molecule type" value="Genomic_DNA"/>
</dbReference>
<feature type="signal peptide" evidence="1">
    <location>
        <begin position="1"/>
        <end position="28"/>
    </location>
</feature>
<evidence type="ECO:0000313" key="2">
    <source>
        <dbReference type="EMBL" id="ESQ81799.1"/>
    </source>
</evidence>
<dbReference type="PROSITE" id="PS51318">
    <property type="entry name" value="TAT"/>
    <property type="match status" value="1"/>
</dbReference>
<name>V4P3Q9_9CAUL</name>
<dbReference type="AlphaFoldDB" id="V4P3Q9"/>
<gene>
    <name evidence="2" type="ORF">ABENE_21485</name>
</gene>
<reference evidence="2 3" key="1">
    <citation type="journal article" date="2014" name="Nature">
        <title>Sequential evolution of bacterial morphology by co-option of a developmental regulator.</title>
        <authorList>
            <person name="Jiang C."/>
            <person name="Brown P.J."/>
            <person name="Ducret A."/>
            <person name="Brun Y.V."/>
        </authorList>
    </citation>
    <scope>NUCLEOTIDE SEQUENCE [LARGE SCALE GENOMIC DNA]</scope>
    <source>
        <strain evidence="2 3">DSM 16100</strain>
    </source>
</reference>
<evidence type="ECO:0000256" key="1">
    <source>
        <dbReference type="SAM" id="SignalP"/>
    </source>
</evidence>
<sequence>MTTRRQVLHGLILSLSGAAALSTFQGAAARPLQAVKSGAPAFYSADELALVTCLADAIIPRTDTPGAIDVGVPAYMDHLYLTWASAPTQGAHHAELAAIAGHLERFGAPRTSGDTKSRLKALTDLDAAAFAYGTDASGLGGYRAVKSLIATVYYLSEPGATQELQYELVPGRWIASAPIGDIGRTWAQ</sequence>
<dbReference type="InterPro" id="IPR006311">
    <property type="entry name" value="TAT_signal"/>
</dbReference>